<gene>
    <name evidence="2" type="ORF">HMPREF2130_03520</name>
</gene>
<keyword evidence="1" id="KW-0812">Transmembrane</keyword>
<dbReference type="OrthoDB" id="9770040at2"/>
<organism evidence="2 3">
    <name type="scientific">Oligella urethralis DNF00040</name>
    <dbReference type="NCBI Taxonomy" id="1401065"/>
    <lineage>
        <taxon>Bacteria</taxon>
        <taxon>Pseudomonadati</taxon>
        <taxon>Pseudomonadota</taxon>
        <taxon>Betaproteobacteria</taxon>
        <taxon>Burkholderiales</taxon>
        <taxon>Alcaligenaceae</taxon>
        <taxon>Oligella</taxon>
    </lineage>
</organism>
<proteinExistence type="predicted"/>
<dbReference type="AlphaFoldDB" id="A0A095ZAM6"/>
<keyword evidence="3" id="KW-1185">Reference proteome</keyword>
<feature type="transmembrane region" description="Helical" evidence="1">
    <location>
        <begin position="379"/>
        <end position="403"/>
    </location>
</feature>
<feature type="transmembrane region" description="Helical" evidence="1">
    <location>
        <begin position="94"/>
        <end position="115"/>
    </location>
</feature>
<feature type="transmembrane region" description="Helical" evidence="1">
    <location>
        <begin position="65"/>
        <end position="82"/>
    </location>
</feature>
<keyword evidence="1" id="KW-0472">Membrane</keyword>
<dbReference type="InterPro" id="IPR010266">
    <property type="entry name" value="NnrS"/>
</dbReference>
<feature type="transmembrane region" description="Helical" evidence="1">
    <location>
        <begin position="255"/>
        <end position="272"/>
    </location>
</feature>
<feature type="transmembrane region" description="Helical" evidence="1">
    <location>
        <begin position="184"/>
        <end position="204"/>
    </location>
</feature>
<sequence>MLQIHAPGPKPSAPHPILNMGFRIFFASGALFAIITMFLWIFVFTGKLSLAAQIFHPFYWHAHEMFYGYTMAIVAGFLLTAVQTWTGVTMPYGYRLLGIFAPWAVARCLWAVVAFNPGQAISYGMMVIAFIADMSFMILMCYTVVRAVLKVKQKRQAGIVAKILLLTLSNALCYLAIFNGNIELMRIGIYLGFYLLIALVLTVGRRVTPFFIQKGLSYDNPTIELSIRNSKTLDSLSLVFFLAFMIFDIFFPNPILVSVSAIATAVVNLIRLRGWYHPAIWTKPLLWSLFLGFIGMCIGLVLYALHYLFHLGTHSIAVHGLALSGIGMITIAMISRVSLGHTGRNIHQPPKTVPWLFMLMVIAFLARVILPLFSMDHYIMWIMIAQTAWIISFALFCVSYIPILCKNRVDGLFG</sequence>
<reference evidence="2 3" key="1">
    <citation type="submission" date="2014-07" db="EMBL/GenBank/DDBJ databases">
        <authorList>
            <person name="McCorrison J."/>
            <person name="Sanka R."/>
            <person name="Torralba M."/>
            <person name="Gillis M."/>
            <person name="Haft D.H."/>
            <person name="Methe B."/>
            <person name="Sutton G."/>
            <person name="Nelson K.E."/>
        </authorList>
    </citation>
    <scope>NUCLEOTIDE SEQUENCE [LARGE SCALE GENOMIC DNA]</scope>
    <source>
        <strain evidence="2 3">DNF00040</strain>
    </source>
</reference>
<accession>A0A095ZAM6</accession>
<evidence type="ECO:0000313" key="3">
    <source>
        <dbReference type="Proteomes" id="UP000029629"/>
    </source>
</evidence>
<dbReference type="Proteomes" id="UP000029629">
    <property type="component" value="Unassembled WGS sequence"/>
</dbReference>
<feature type="transmembrane region" description="Helical" evidence="1">
    <location>
        <begin position="121"/>
        <end position="145"/>
    </location>
</feature>
<dbReference type="EMBL" id="JRNI01000014">
    <property type="protein sequence ID" value="KGF31386.1"/>
    <property type="molecule type" value="Genomic_DNA"/>
</dbReference>
<protein>
    <submittedName>
        <fullName evidence="2">NnrS family protein</fullName>
    </submittedName>
</protein>
<keyword evidence="1" id="KW-1133">Transmembrane helix</keyword>
<dbReference type="RefSeq" id="WP_036558149.1">
    <property type="nucleotide sequence ID" value="NZ_JRNI01000014.1"/>
</dbReference>
<dbReference type="eggNOG" id="COG3213">
    <property type="taxonomic scope" value="Bacteria"/>
</dbReference>
<dbReference type="Pfam" id="PF05940">
    <property type="entry name" value="NnrS"/>
    <property type="match status" value="1"/>
</dbReference>
<evidence type="ECO:0000313" key="2">
    <source>
        <dbReference type="EMBL" id="KGF31386.1"/>
    </source>
</evidence>
<feature type="transmembrane region" description="Helical" evidence="1">
    <location>
        <begin position="21"/>
        <end position="45"/>
    </location>
</feature>
<comment type="caution">
    <text evidence="2">The sequence shown here is derived from an EMBL/GenBank/DDBJ whole genome shotgun (WGS) entry which is preliminary data.</text>
</comment>
<evidence type="ECO:0000256" key="1">
    <source>
        <dbReference type="SAM" id="Phobius"/>
    </source>
</evidence>
<feature type="transmembrane region" description="Helical" evidence="1">
    <location>
        <begin position="355"/>
        <end position="373"/>
    </location>
</feature>
<name>A0A095ZAM6_9BURK</name>
<feature type="transmembrane region" description="Helical" evidence="1">
    <location>
        <begin position="284"/>
        <end position="309"/>
    </location>
</feature>
<feature type="transmembrane region" description="Helical" evidence="1">
    <location>
        <begin position="157"/>
        <end position="178"/>
    </location>
</feature>
<feature type="transmembrane region" description="Helical" evidence="1">
    <location>
        <begin position="232"/>
        <end position="249"/>
    </location>
</feature>
<feature type="transmembrane region" description="Helical" evidence="1">
    <location>
        <begin position="315"/>
        <end position="334"/>
    </location>
</feature>